<dbReference type="SUPFAM" id="SSF52833">
    <property type="entry name" value="Thioredoxin-like"/>
    <property type="match status" value="1"/>
</dbReference>
<keyword evidence="1" id="KW-0732">Signal</keyword>
<dbReference type="Proteomes" id="UP001207918">
    <property type="component" value="Unassembled WGS sequence"/>
</dbReference>
<proteinExistence type="predicted"/>
<protein>
    <recommendedName>
        <fullName evidence="4">Thioredoxin domain-containing protein</fullName>
    </recommendedName>
</protein>
<dbReference type="InterPro" id="IPR036249">
    <property type="entry name" value="Thioredoxin-like_sf"/>
</dbReference>
<keyword evidence="3" id="KW-1185">Reference proteome</keyword>
<dbReference type="PANTHER" id="PTHR42852:SF13">
    <property type="entry name" value="PROTEIN DIPZ"/>
    <property type="match status" value="1"/>
</dbReference>
<dbReference type="EMBL" id="JAGGJA010000006">
    <property type="protein sequence ID" value="MCW9707185.1"/>
    <property type="molecule type" value="Genomic_DNA"/>
</dbReference>
<dbReference type="InterPro" id="IPR050553">
    <property type="entry name" value="Thioredoxin_ResA/DsbE_sf"/>
</dbReference>
<dbReference type="PANTHER" id="PTHR42852">
    <property type="entry name" value="THIOL:DISULFIDE INTERCHANGE PROTEIN DSBE"/>
    <property type="match status" value="1"/>
</dbReference>
<evidence type="ECO:0008006" key="4">
    <source>
        <dbReference type="Google" id="ProtNLM"/>
    </source>
</evidence>
<gene>
    <name evidence="2" type="ORF">J6I44_09980</name>
</gene>
<evidence type="ECO:0000313" key="2">
    <source>
        <dbReference type="EMBL" id="MCW9707185.1"/>
    </source>
</evidence>
<feature type="chain" id="PRO_5047097648" description="Thioredoxin domain-containing protein" evidence="1">
    <location>
        <begin position="22"/>
        <end position="452"/>
    </location>
</feature>
<organism evidence="2 3">
    <name type="scientific">Fodinibius salsisoli</name>
    <dbReference type="NCBI Taxonomy" id="2820877"/>
    <lineage>
        <taxon>Bacteria</taxon>
        <taxon>Pseudomonadati</taxon>
        <taxon>Balneolota</taxon>
        <taxon>Balneolia</taxon>
        <taxon>Balneolales</taxon>
        <taxon>Balneolaceae</taxon>
        <taxon>Fodinibius</taxon>
    </lineage>
</organism>
<dbReference type="RefSeq" id="WP_265765943.1">
    <property type="nucleotide sequence ID" value="NZ_JAGGJA010000006.1"/>
</dbReference>
<accession>A0ABT3PMV0</accession>
<reference evidence="2 3" key="1">
    <citation type="submission" date="2021-03" db="EMBL/GenBank/DDBJ databases">
        <title>Aliifodinibius sp. nov., a new bacterium isolated from saline soil.</title>
        <authorList>
            <person name="Galisteo C."/>
            <person name="De La Haba R."/>
            <person name="Sanchez-Porro C."/>
            <person name="Ventosa A."/>
        </authorList>
    </citation>
    <scope>NUCLEOTIDE SEQUENCE [LARGE SCALE GENOMIC DNA]</scope>
    <source>
        <strain evidence="2 3">1BSP15-2V2</strain>
    </source>
</reference>
<name>A0ABT3PMV0_9BACT</name>
<comment type="caution">
    <text evidence="2">The sequence shown here is derived from an EMBL/GenBank/DDBJ whole genome shotgun (WGS) entry which is preliminary data.</text>
</comment>
<feature type="signal peptide" evidence="1">
    <location>
        <begin position="1"/>
        <end position="21"/>
    </location>
</feature>
<evidence type="ECO:0000313" key="3">
    <source>
        <dbReference type="Proteomes" id="UP001207918"/>
    </source>
</evidence>
<sequence>MLKKRLLFGVFIALISWGCSSENTQQQAEISGQFSVADSISNAQQILPIGINIVHRDSAGASPDTLFHAMSDSSGAFSGTATFKEKGQYPAFLTTSSGSRLGQLGIILADGDSVTINGTFPNLRESLTISSREHDAMQKFRRLNSGFQRIARFANAGRLSQDTLEQELNKWSNLYMDLYQENPDTRAAELAAVESVQLLQGWNNAKMMDRLKSIRENDALVQVAANYGKEYYAQTQGLNAALAYLDTLSGITQEREPSRNISMERIKLLYDSARVHKAQQQLDEFRQQYSDDSTAIRWVESIDYDLNYLSPGDSIPSFQFNEKGRVVSRDSLLGHSYILEVTRLANRLYQEQFERTAVIYNLYKNFGLDVVTIPLDESQVTVDAFFEERPKLWAVADAQAFDRQKLLEKFNIRLIPTRFLIDEDGKIIRKYVGQEFQDVIKDLQTLINKDNN</sequence>
<dbReference type="Gene3D" id="3.40.30.10">
    <property type="entry name" value="Glutaredoxin"/>
    <property type="match status" value="1"/>
</dbReference>
<evidence type="ECO:0000256" key="1">
    <source>
        <dbReference type="SAM" id="SignalP"/>
    </source>
</evidence>